<dbReference type="Pfam" id="PF02577">
    <property type="entry name" value="BFN_dom"/>
    <property type="match status" value="1"/>
</dbReference>
<dbReference type="EMBL" id="ANHZ02000014">
    <property type="protein sequence ID" value="EME36404.1"/>
    <property type="molecule type" value="Genomic_DNA"/>
</dbReference>
<evidence type="ECO:0000259" key="2">
    <source>
        <dbReference type="PROSITE" id="PS51658"/>
    </source>
</evidence>
<name>M2YCS2_9MICC</name>
<dbReference type="Proteomes" id="UP000009877">
    <property type="component" value="Unassembled WGS sequence"/>
</dbReference>
<accession>M2YCS2</accession>
<organism evidence="3 4">
    <name type="scientific">Kocuria palustris PEL</name>
    <dbReference type="NCBI Taxonomy" id="1236550"/>
    <lineage>
        <taxon>Bacteria</taxon>
        <taxon>Bacillati</taxon>
        <taxon>Actinomycetota</taxon>
        <taxon>Actinomycetes</taxon>
        <taxon>Micrococcales</taxon>
        <taxon>Micrococcaceae</taxon>
        <taxon>Kocuria</taxon>
    </lineage>
</organism>
<evidence type="ECO:0000256" key="1">
    <source>
        <dbReference type="SAM" id="MobiDB-lite"/>
    </source>
</evidence>
<comment type="caution">
    <text evidence="3">The sequence shown here is derived from an EMBL/GenBank/DDBJ whole genome shotgun (WGS) entry which is preliminary data.</text>
</comment>
<keyword evidence="4" id="KW-1185">Reference proteome</keyword>
<evidence type="ECO:0000313" key="4">
    <source>
        <dbReference type="Proteomes" id="UP000009877"/>
    </source>
</evidence>
<protein>
    <recommendedName>
        <fullName evidence="2">BFN domain-containing protein</fullName>
    </recommendedName>
</protein>
<dbReference type="GO" id="GO:0004518">
    <property type="term" value="F:nuclease activity"/>
    <property type="evidence" value="ECO:0007669"/>
    <property type="project" value="InterPro"/>
</dbReference>
<dbReference type="InterPro" id="IPR036104">
    <property type="entry name" value="BFN_sf"/>
</dbReference>
<proteinExistence type="predicted"/>
<feature type="region of interest" description="Disordered" evidence="1">
    <location>
        <begin position="137"/>
        <end position="160"/>
    </location>
</feature>
<dbReference type="PANTHER" id="PTHR15160:SF1">
    <property type="entry name" value="VON HIPPEL-LINDAU DISEASE TUMOR SUPPRESSOR"/>
    <property type="match status" value="1"/>
</dbReference>
<dbReference type="AlphaFoldDB" id="M2YCS2"/>
<feature type="domain" description="BFN" evidence="2">
    <location>
        <begin position="5"/>
        <end position="133"/>
    </location>
</feature>
<dbReference type="Gene3D" id="3.10.690.10">
    <property type="entry name" value="Bifunctional nuclease domain"/>
    <property type="match status" value="1"/>
</dbReference>
<gene>
    <name evidence="3" type="ORF">C884_00391</name>
</gene>
<reference evidence="3 4" key="1">
    <citation type="journal article" date="2014" name="Genome Announc.">
        <title>Draft Genome Sequence of Kocuria palustris PEL.</title>
        <authorList>
            <person name="Sharma G."/>
            <person name="Khatri I."/>
            <person name="Subramanian S."/>
        </authorList>
    </citation>
    <scope>NUCLEOTIDE SEQUENCE [LARGE SCALE GENOMIC DNA]</scope>
    <source>
        <strain evidence="3 4">PEL</strain>
    </source>
</reference>
<evidence type="ECO:0000313" key="3">
    <source>
        <dbReference type="EMBL" id="EME36404.1"/>
    </source>
</evidence>
<dbReference type="InterPro" id="IPR003729">
    <property type="entry name" value="Bi_nuclease_dom"/>
</dbReference>
<sequence>MAQEDHLMEIDGVRMDLPSAQPVVMLRESSGSRFLPIWVGSSEATSIVFAVQGIEPPRPLTHDLLLSVAASFGRRLEQVRVHMVEDTVFHAALVFDDGTVVDSRASDAIALAVRVECPVLCASSVLEQAGLIMTGDGELREPGEAAPGDGDSAGPEEADRQVRRFRDFLDTVDPEDFRG</sequence>
<dbReference type="PROSITE" id="PS51658">
    <property type="entry name" value="BFN"/>
    <property type="match status" value="1"/>
</dbReference>
<dbReference type="SUPFAM" id="SSF103256">
    <property type="entry name" value="Hypothetical protein TM0160"/>
    <property type="match status" value="1"/>
</dbReference>
<dbReference type="PANTHER" id="PTHR15160">
    <property type="entry name" value="VON HIPPEL-LINDAU PROTEIN"/>
    <property type="match status" value="1"/>
</dbReference>
<dbReference type="RefSeq" id="WP_006214810.1">
    <property type="nucleotide sequence ID" value="NZ_ANHZ02000014.1"/>
</dbReference>
<dbReference type="STRING" id="71999.KPaMU14_07355"/>